<evidence type="ECO:0000256" key="1">
    <source>
        <dbReference type="ARBA" id="ARBA00023239"/>
    </source>
</evidence>
<dbReference type="PANTHER" id="PTHR30143:SF0">
    <property type="entry name" value="2-KETO-4-PENTENOATE HYDRATASE"/>
    <property type="match status" value="1"/>
</dbReference>
<dbReference type="Gene3D" id="3.90.850.10">
    <property type="entry name" value="Fumarylacetoacetase-like, C-terminal domain"/>
    <property type="match status" value="1"/>
</dbReference>
<dbReference type="PANTHER" id="PTHR30143">
    <property type="entry name" value="ACID HYDRATASE"/>
    <property type="match status" value="1"/>
</dbReference>
<accession>A0A5A9GE80</accession>
<evidence type="ECO:0000259" key="2">
    <source>
        <dbReference type="Pfam" id="PF01557"/>
    </source>
</evidence>
<dbReference type="GO" id="GO:0008684">
    <property type="term" value="F:2-oxopent-4-enoate hydratase activity"/>
    <property type="evidence" value="ECO:0007669"/>
    <property type="project" value="TreeGrafter"/>
</dbReference>
<organism evidence="3 4">
    <name type="scientific">Azospirillum lipoferum</name>
    <dbReference type="NCBI Taxonomy" id="193"/>
    <lineage>
        <taxon>Bacteria</taxon>
        <taxon>Pseudomonadati</taxon>
        <taxon>Pseudomonadota</taxon>
        <taxon>Alphaproteobacteria</taxon>
        <taxon>Rhodospirillales</taxon>
        <taxon>Azospirillaceae</taxon>
        <taxon>Azospirillum</taxon>
    </lineage>
</organism>
<comment type="caution">
    <text evidence="3">The sequence shown here is derived from an EMBL/GenBank/DDBJ whole genome shotgun (WGS) entry which is preliminary data.</text>
</comment>
<dbReference type="AlphaFoldDB" id="A0A5A9GE80"/>
<dbReference type="InterPro" id="IPR011234">
    <property type="entry name" value="Fumarylacetoacetase-like_C"/>
</dbReference>
<dbReference type="EMBL" id="VTTN01000014">
    <property type="protein sequence ID" value="KAA0592711.1"/>
    <property type="molecule type" value="Genomic_DNA"/>
</dbReference>
<proteinExistence type="predicted"/>
<dbReference type="Proteomes" id="UP000324927">
    <property type="component" value="Unassembled WGS sequence"/>
</dbReference>
<name>A0A5A9GE80_AZOLI</name>
<protein>
    <submittedName>
        <fullName evidence="3">2-keto-4-pentenoate hydratase</fullName>
    </submittedName>
</protein>
<gene>
    <name evidence="3" type="ORF">FZ942_26535</name>
</gene>
<feature type="domain" description="Fumarylacetoacetase-like C-terminal" evidence="2">
    <location>
        <begin position="87"/>
        <end position="255"/>
    </location>
</feature>
<dbReference type="SUPFAM" id="SSF56529">
    <property type="entry name" value="FAH"/>
    <property type="match status" value="1"/>
</dbReference>
<keyword evidence="1" id="KW-0456">Lyase</keyword>
<dbReference type="InterPro" id="IPR050772">
    <property type="entry name" value="Hydratase-Decarb/MhpD_sf"/>
</dbReference>
<dbReference type="GO" id="GO:0005737">
    <property type="term" value="C:cytoplasm"/>
    <property type="evidence" value="ECO:0007669"/>
    <property type="project" value="TreeGrafter"/>
</dbReference>
<dbReference type="RefSeq" id="WP_149234078.1">
    <property type="nucleotide sequence ID" value="NZ_JALJXJ010000017.1"/>
</dbReference>
<keyword evidence="4" id="KW-1185">Reference proteome</keyword>
<dbReference type="Pfam" id="PF01557">
    <property type="entry name" value="FAA_hydrolase"/>
    <property type="match status" value="1"/>
</dbReference>
<evidence type="ECO:0000313" key="4">
    <source>
        <dbReference type="Proteomes" id="UP000324927"/>
    </source>
</evidence>
<reference evidence="3 4" key="1">
    <citation type="submission" date="2019-08" db="EMBL/GenBank/DDBJ databases">
        <authorList>
            <person name="Grouzdev D."/>
            <person name="Tikhonova E."/>
            <person name="Kravchenko I."/>
        </authorList>
    </citation>
    <scope>NUCLEOTIDE SEQUENCE [LARGE SCALE GENOMIC DNA]</scope>
    <source>
        <strain evidence="3 4">59b</strain>
    </source>
</reference>
<evidence type="ECO:0000313" key="3">
    <source>
        <dbReference type="EMBL" id="KAA0592711.1"/>
    </source>
</evidence>
<sequence>MPDSVTRAAAALWEAAGSGIACPPVRSIIGESDIEAAYAVQERNTERRLAEGARLVGRKIGLTARSVQAQLGVSQPDYGMLFHDMDVANGGEVPAGRLIQPKIEAEIAFLIGRDLDDDRLTTADVLSAIAWAVPALEIVDSRVEGWNIRITDTIADNASSGLFVLGHEMRRLDAVDLLTCGMVLEGNGEPVSTGAGAACLGSPVNATLWLARVMARSGRPLRAGDIVLSGALGPMVPASPGTTYEARIEGLGSVRVGFGGEESQ</sequence>
<dbReference type="OrthoDB" id="9792137at2"/>
<dbReference type="InterPro" id="IPR036663">
    <property type="entry name" value="Fumarylacetoacetase_C_sf"/>
</dbReference>